<dbReference type="InterPro" id="IPR052732">
    <property type="entry name" value="Cell-binding_unc_protein"/>
</dbReference>
<dbReference type="PANTHER" id="PTHR43883">
    <property type="entry name" value="SLR0207 PROTEIN"/>
    <property type="match status" value="1"/>
</dbReference>
<dbReference type="EC" id="2.7.1.12" evidence="3"/>
<keyword evidence="7" id="KW-0067">ATP-binding</keyword>
<comment type="caution">
    <text evidence="9">The sequence shown here is derived from an EMBL/GenBank/DDBJ whole genome shotgun (WGS) entry which is preliminary data.</text>
</comment>
<dbReference type="Pfam" id="PF13671">
    <property type="entry name" value="AAA_33"/>
    <property type="match status" value="1"/>
</dbReference>
<keyword evidence="6" id="KW-0418">Kinase</keyword>
<dbReference type="Proteomes" id="UP000654482">
    <property type="component" value="Unassembled WGS sequence"/>
</dbReference>
<comment type="pathway">
    <text evidence="1">Carbohydrate acid metabolism.</text>
</comment>
<keyword evidence="5" id="KW-0547">Nucleotide-binding</keyword>
<dbReference type="SUPFAM" id="SSF56112">
    <property type="entry name" value="Protein kinase-like (PK-like)"/>
    <property type="match status" value="1"/>
</dbReference>
<evidence type="ECO:0000256" key="2">
    <source>
        <dbReference type="ARBA" id="ARBA00008420"/>
    </source>
</evidence>
<evidence type="ECO:0000313" key="9">
    <source>
        <dbReference type="EMBL" id="MBE9117560.1"/>
    </source>
</evidence>
<dbReference type="PANTHER" id="PTHR43883:SF1">
    <property type="entry name" value="GLUCONOKINASE"/>
    <property type="match status" value="1"/>
</dbReference>
<evidence type="ECO:0000256" key="4">
    <source>
        <dbReference type="ARBA" id="ARBA00022679"/>
    </source>
</evidence>
<dbReference type="GO" id="GO:0005524">
    <property type="term" value="F:ATP binding"/>
    <property type="evidence" value="ECO:0007669"/>
    <property type="project" value="UniProtKB-KW"/>
</dbReference>
<dbReference type="EMBL" id="JADEWZ010000026">
    <property type="protein sequence ID" value="MBE9117560.1"/>
    <property type="molecule type" value="Genomic_DNA"/>
</dbReference>
<dbReference type="RefSeq" id="WP_194030644.1">
    <property type="nucleotide sequence ID" value="NZ_JADEWZ010000026.1"/>
</dbReference>
<dbReference type="InterPro" id="IPR006001">
    <property type="entry name" value="Therm_gnt_kin"/>
</dbReference>
<keyword evidence="10" id="KW-1185">Reference proteome</keyword>
<dbReference type="SUPFAM" id="SSF52540">
    <property type="entry name" value="P-loop containing nucleoside triphosphate hydrolases"/>
    <property type="match status" value="1"/>
</dbReference>
<sequence>MSNLTSHLVIEQMQQPEFYPHPVKETIELIQTHASYVFLTGDYAYKVKKAVDFGFFDYSTIEKRQHFCQEEVRMNQQLAPEIYLEVLPITQSGTQLSLGDNGEPIEYAIKMRQFPQEMLWSQRFEKGELTLKIMEELGRVVAQFHLNAPTNEYISSFGEIAKIEAAFDENYRQSEPYIGIVQTQQQFEETKQFTEYFFDREKELFAYRRRKGWIRECHGDLHLRNICSWQDKIRLFDRIEFNEEFRFVDVMYDVAFTVMDLEARGRVDLGNAFLNAYIEQTGDWEGLQVLPLYLSRQAYVRAKVASFLLDDSDIPQEEKQQAHQTAANYYRLAWEYTRSRQGKLIVMSGLSGSGKTTVARELARQLGAIHLRSDAVRKHLAGIELQETGGNEIYTPQMSEKTYNRLLELGKMLVSRGFPTILDAKYDRAPLRKPIIEWCQSQDYPLQILHCTAPIEVLRDRVRQRTGDISDATPDLILHQQAAAEPLNATERIYATTLDTTQDWQSQLDI</sequence>
<dbReference type="CDD" id="cd02021">
    <property type="entry name" value="GntK"/>
    <property type="match status" value="1"/>
</dbReference>
<name>A0A8J7DYM8_9CYAN</name>
<dbReference type="InterPro" id="IPR011009">
    <property type="entry name" value="Kinase-like_dom_sf"/>
</dbReference>
<evidence type="ECO:0000256" key="7">
    <source>
        <dbReference type="ARBA" id="ARBA00022840"/>
    </source>
</evidence>
<proteinExistence type="inferred from homology"/>
<comment type="catalytic activity">
    <reaction evidence="8">
        <text>D-gluconate + ATP = 6-phospho-D-gluconate + ADP + H(+)</text>
        <dbReference type="Rhea" id="RHEA:19433"/>
        <dbReference type="ChEBI" id="CHEBI:15378"/>
        <dbReference type="ChEBI" id="CHEBI:18391"/>
        <dbReference type="ChEBI" id="CHEBI:30616"/>
        <dbReference type="ChEBI" id="CHEBI:58759"/>
        <dbReference type="ChEBI" id="CHEBI:456216"/>
        <dbReference type="EC" id="2.7.1.12"/>
    </reaction>
</comment>
<evidence type="ECO:0000256" key="1">
    <source>
        <dbReference type="ARBA" id="ARBA00004761"/>
    </source>
</evidence>
<evidence type="ECO:0000256" key="3">
    <source>
        <dbReference type="ARBA" id="ARBA00012054"/>
    </source>
</evidence>
<comment type="similarity">
    <text evidence="2">Belongs to the gluconokinase GntK/GntV family.</text>
</comment>
<dbReference type="InterPro" id="IPR027417">
    <property type="entry name" value="P-loop_NTPase"/>
</dbReference>
<evidence type="ECO:0000313" key="10">
    <source>
        <dbReference type="Proteomes" id="UP000654482"/>
    </source>
</evidence>
<keyword evidence="4" id="KW-0808">Transferase</keyword>
<evidence type="ECO:0000256" key="6">
    <source>
        <dbReference type="ARBA" id="ARBA00022777"/>
    </source>
</evidence>
<evidence type="ECO:0000256" key="5">
    <source>
        <dbReference type="ARBA" id="ARBA00022741"/>
    </source>
</evidence>
<evidence type="ECO:0000256" key="8">
    <source>
        <dbReference type="ARBA" id="ARBA00048090"/>
    </source>
</evidence>
<reference evidence="9" key="1">
    <citation type="submission" date="2020-10" db="EMBL/GenBank/DDBJ databases">
        <authorList>
            <person name="Castelo-Branco R."/>
            <person name="Eusebio N."/>
            <person name="Adriana R."/>
            <person name="Vieira A."/>
            <person name="Brugerolle De Fraissinette N."/>
            <person name="Rezende De Castro R."/>
            <person name="Schneider M.P."/>
            <person name="Vasconcelos V."/>
            <person name="Leao P.N."/>
        </authorList>
    </citation>
    <scope>NUCLEOTIDE SEQUENCE</scope>
    <source>
        <strain evidence="9">LEGE 07157</strain>
    </source>
</reference>
<dbReference type="AlphaFoldDB" id="A0A8J7DYM8"/>
<gene>
    <name evidence="9" type="ORF">IQ249_16805</name>
</gene>
<dbReference type="GO" id="GO:0046316">
    <property type="term" value="F:gluconokinase activity"/>
    <property type="evidence" value="ECO:0007669"/>
    <property type="project" value="UniProtKB-EC"/>
</dbReference>
<dbReference type="Gene3D" id="3.40.50.300">
    <property type="entry name" value="P-loop containing nucleotide triphosphate hydrolases"/>
    <property type="match status" value="1"/>
</dbReference>
<protein>
    <recommendedName>
        <fullName evidence="3">gluconokinase</fullName>
        <ecNumber evidence="3">2.7.1.12</ecNumber>
    </recommendedName>
</protein>
<accession>A0A8J7DYM8</accession>
<dbReference type="GO" id="GO:0005975">
    <property type="term" value="P:carbohydrate metabolic process"/>
    <property type="evidence" value="ECO:0007669"/>
    <property type="project" value="InterPro"/>
</dbReference>
<organism evidence="9 10">
    <name type="scientific">Lusitaniella coriacea LEGE 07157</name>
    <dbReference type="NCBI Taxonomy" id="945747"/>
    <lineage>
        <taxon>Bacteria</taxon>
        <taxon>Bacillati</taxon>
        <taxon>Cyanobacteriota</taxon>
        <taxon>Cyanophyceae</taxon>
        <taxon>Spirulinales</taxon>
        <taxon>Lusitaniellaceae</taxon>
        <taxon>Lusitaniella</taxon>
    </lineage>
</organism>